<dbReference type="Gene3D" id="3.40.50.150">
    <property type="entry name" value="Vaccinia Virus protein VP39"/>
    <property type="match status" value="1"/>
</dbReference>
<reference evidence="2 3" key="1">
    <citation type="journal article" date="2021" name="bioRxiv">
        <title>Unique metabolic strategies in Hadean analogues reveal hints for primordial physiology.</title>
        <authorList>
            <person name="Nobu M.K."/>
            <person name="Nakai R."/>
            <person name="Tamazawa S."/>
            <person name="Mori H."/>
            <person name="Toyoda A."/>
            <person name="Ijiri A."/>
            <person name="Suzuki S."/>
            <person name="Kurokawa K."/>
            <person name="Kamagata Y."/>
            <person name="Tamaki H."/>
        </authorList>
    </citation>
    <scope>NUCLEOTIDE SEQUENCE [LARGE SCALE GENOMIC DNA]</scope>
    <source>
        <strain evidence="2">BS525</strain>
    </source>
</reference>
<evidence type="ECO:0000313" key="2">
    <source>
        <dbReference type="EMBL" id="MBT9144868.1"/>
    </source>
</evidence>
<gene>
    <name evidence="2" type="ORF">DDT42_00724</name>
</gene>
<dbReference type="SUPFAM" id="SSF53335">
    <property type="entry name" value="S-adenosyl-L-methionine-dependent methyltransferases"/>
    <property type="match status" value="1"/>
</dbReference>
<dbReference type="CDD" id="cd02440">
    <property type="entry name" value="AdoMet_MTases"/>
    <property type="match status" value="1"/>
</dbReference>
<dbReference type="InterPro" id="IPR029063">
    <property type="entry name" value="SAM-dependent_MTases_sf"/>
</dbReference>
<dbReference type="Gene3D" id="2.20.25.110">
    <property type="entry name" value="S-adenosyl-L-methionine-dependent methyltransferases"/>
    <property type="match status" value="1"/>
</dbReference>
<dbReference type="InterPro" id="IPR041698">
    <property type="entry name" value="Methyltransf_25"/>
</dbReference>
<accession>A0A9E2F6S1</accession>
<name>A0A9E2F6S1_PSYF1</name>
<protein>
    <recommendedName>
        <fullName evidence="1">Methyltransferase domain-containing protein</fullName>
    </recommendedName>
</protein>
<organism evidence="2 3">
    <name type="scientific">Psychracetigena formicireducens</name>
    <dbReference type="NCBI Taxonomy" id="2986056"/>
    <lineage>
        <taxon>Bacteria</taxon>
        <taxon>Bacillati</taxon>
        <taxon>Candidatus Lithacetigenota</taxon>
        <taxon>Candidatus Psychracetigena</taxon>
    </lineage>
</organism>
<dbReference type="EMBL" id="QLTW01000027">
    <property type="protein sequence ID" value="MBT9144868.1"/>
    <property type="molecule type" value="Genomic_DNA"/>
</dbReference>
<evidence type="ECO:0000313" key="3">
    <source>
        <dbReference type="Proteomes" id="UP000811545"/>
    </source>
</evidence>
<sequence length="283" mass="32741">MLLKEEQDLSFKVDRVFKSMLFLIKKIGGKMQIDFDNFYGEDYLKIYGEDLERRTQAEVEFIDSTLNLKPGAKVLDLFCGYGRHAILLGKLNYQIVGIETSQYLLDVGLKKIEEAKLKENISFLKLNPADINFSNEFDAVINMYTSFGFYESDEQNFNLIEKSYNMLKPGGKFLLDLVNREKVISLQPSKNWEEREGLFVLEAYNFNHLKGRAITRRIILSNGLRKEGYISIRLYTLAELKNSMENVGFKINKVYGDYDGSLYNSQSPRMIPLVVKSQIPPNR</sequence>
<evidence type="ECO:0000259" key="1">
    <source>
        <dbReference type="Pfam" id="PF13649"/>
    </source>
</evidence>
<proteinExistence type="predicted"/>
<dbReference type="Pfam" id="PF13649">
    <property type="entry name" value="Methyltransf_25"/>
    <property type="match status" value="1"/>
</dbReference>
<comment type="caution">
    <text evidence="2">The sequence shown here is derived from an EMBL/GenBank/DDBJ whole genome shotgun (WGS) entry which is preliminary data.</text>
</comment>
<dbReference type="PANTHER" id="PTHR43667">
    <property type="entry name" value="CYCLOPROPANE-FATTY-ACYL-PHOSPHOLIPID SYNTHASE"/>
    <property type="match status" value="1"/>
</dbReference>
<dbReference type="PANTHER" id="PTHR43667:SF2">
    <property type="entry name" value="FATTY ACID C-METHYL TRANSFERASE"/>
    <property type="match status" value="1"/>
</dbReference>
<dbReference type="InterPro" id="IPR050723">
    <property type="entry name" value="CFA/CMAS"/>
</dbReference>
<dbReference type="AlphaFoldDB" id="A0A9E2F6S1"/>
<dbReference type="Proteomes" id="UP000811545">
    <property type="component" value="Unassembled WGS sequence"/>
</dbReference>
<feature type="domain" description="Methyltransferase" evidence="1">
    <location>
        <begin position="74"/>
        <end position="171"/>
    </location>
</feature>